<evidence type="ECO:0000256" key="11">
    <source>
        <dbReference type="ARBA" id="ARBA00032555"/>
    </source>
</evidence>
<dbReference type="InterPro" id="IPR008509">
    <property type="entry name" value="MOT2/MFSD5"/>
</dbReference>
<dbReference type="CDD" id="cd17487">
    <property type="entry name" value="MFS_MFSD5_like"/>
    <property type="match status" value="1"/>
</dbReference>
<feature type="transmembrane region" description="Helical" evidence="12">
    <location>
        <begin position="195"/>
        <end position="216"/>
    </location>
</feature>
<keyword evidence="5" id="KW-1003">Cell membrane</keyword>
<comment type="function">
    <text evidence="1">Mediates high-affinity intracellular uptake of the rare oligo-element molybdenum.</text>
</comment>
<feature type="transmembrane region" description="Helical" evidence="12">
    <location>
        <begin position="325"/>
        <end position="348"/>
    </location>
</feature>
<evidence type="ECO:0000256" key="12">
    <source>
        <dbReference type="SAM" id="Phobius"/>
    </source>
</evidence>
<evidence type="ECO:0000256" key="9">
    <source>
        <dbReference type="ARBA" id="ARBA00023136"/>
    </source>
</evidence>
<feature type="transmembrane region" description="Helical" evidence="12">
    <location>
        <begin position="99"/>
        <end position="120"/>
    </location>
</feature>
<dbReference type="EMBL" id="JAZHXJ010000077">
    <property type="protein sequence ID" value="KAL1876405.1"/>
    <property type="molecule type" value="Genomic_DNA"/>
</dbReference>
<feature type="transmembrane region" description="Helical" evidence="12">
    <location>
        <begin position="228"/>
        <end position="247"/>
    </location>
</feature>
<keyword evidence="8" id="KW-0406">Ion transport</keyword>
<organism evidence="13 14">
    <name type="scientific">Phialemonium thermophilum</name>
    <dbReference type="NCBI Taxonomy" id="223376"/>
    <lineage>
        <taxon>Eukaryota</taxon>
        <taxon>Fungi</taxon>
        <taxon>Dikarya</taxon>
        <taxon>Ascomycota</taxon>
        <taxon>Pezizomycotina</taxon>
        <taxon>Sordariomycetes</taxon>
        <taxon>Sordariomycetidae</taxon>
        <taxon>Cephalothecales</taxon>
        <taxon>Cephalothecaceae</taxon>
        <taxon>Phialemonium</taxon>
    </lineage>
</organism>
<evidence type="ECO:0000256" key="4">
    <source>
        <dbReference type="ARBA" id="ARBA00022448"/>
    </source>
</evidence>
<feature type="transmembrane region" description="Helical" evidence="12">
    <location>
        <begin position="417"/>
        <end position="436"/>
    </location>
</feature>
<comment type="caution">
    <text evidence="13">The sequence shown here is derived from an EMBL/GenBank/DDBJ whole genome shotgun (WGS) entry which is preliminary data.</text>
</comment>
<keyword evidence="4" id="KW-0813">Transport</keyword>
<dbReference type="SUPFAM" id="SSF103473">
    <property type="entry name" value="MFS general substrate transporter"/>
    <property type="match status" value="1"/>
</dbReference>
<dbReference type="Gene3D" id="1.20.1250.20">
    <property type="entry name" value="MFS general substrate transporter like domains"/>
    <property type="match status" value="1"/>
</dbReference>
<evidence type="ECO:0000313" key="13">
    <source>
        <dbReference type="EMBL" id="KAL1876405.1"/>
    </source>
</evidence>
<keyword evidence="6 12" id="KW-0812">Transmembrane</keyword>
<feature type="transmembrane region" description="Helical" evidence="12">
    <location>
        <begin position="127"/>
        <end position="144"/>
    </location>
</feature>
<keyword evidence="7 12" id="KW-1133">Transmembrane helix</keyword>
<keyword evidence="9 12" id="KW-0472">Membrane</keyword>
<evidence type="ECO:0000256" key="7">
    <source>
        <dbReference type="ARBA" id="ARBA00022989"/>
    </source>
</evidence>
<feature type="transmembrane region" description="Helical" evidence="12">
    <location>
        <begin position="384"/>
        <end position="405"/>
    </location>
</feature>
<dbReference type="Pfam" id="PF05631">
    <property type="entry name" value="MFS_5"/>
    <property type="match status" value="1"/>
</dbReference>
<reference evidence="13 14" key="1">
    <citation type="journal article" date="2024" name="Commun. Biol.">
        <title>Comparative genomic analysis of thermophilic fungi reveals convergent evolutionary adaptations and gene losses.</title>
        <authorList>
            <person name="Steindorff A.S."/>
            <person name="Aguilar-Pontes M.V."/>
            <person name="Robinson A.J."/>
            <person name="Andreopoulos B."/>
            <person name="LaButti K."/>
            <person name="Kuo A."/>
            <person name="Mondo S."/>
            <person name="Riley R."/>
            <person name="Otillar R."/>
            <person name="Haridas S."/>
            <person name="Lipzen A."/>
            <person name="Grimwood J."/>
            <person name="Schmutz J."/>
            <person name="Clum A."/>
            <person name="Reid I.D."/>
            <person name="Moisan M.C."/>
            <person name="Butler G."/>
            <person name="Nguyen T.T.M."/>
            <person name="Dewar K."/>
            <person name="Conant G."/>
            <person name="Drula E."/>
            <person name="Henrissat B."/>
            <person name="Hansel C."/>
            <person name="Singer S."/>
            <person name="Hutchinson M.I."/>
            <person name="de Vries R.P."/>
            <person name="Natvig D.O."/>
            <person name="Powell A.J."/>
            <person name="Tsang A."/>
            <person name="Grigoriev I.V."/>
        </authorList>
    </citation>
    <scope>NUCLEOTIDE SEQUENCE [LARGE SCALE GENOMIC DNA]</scope>
    <source>
        <strain evidence="13 14">ATCC 24622</strain>
    </source>
</reference>
<evidence type="ECO:0000256" key="1">
    <source>
        <dbReference type="ARBA" id="ARBA00003019"/>
    </source>
</evidence>
<feature type="transmembrane region" description="Helical" evidence="12">
    <location>
        <begin position="65"/>
        <end position="87"/>
    </location>
</feature>
<evidence type="ECO:0000256" key="2">
    <source>
        <dbReference type="ARBA" id="ARBA00004651"/>
    </source>
</evidence>
<evidence type="ECO:0000256" key="3">
    <source>
        <dbReference type="ARBA" id="ARBA00021242"/>
    </source>
</evidence>
<protein>
    <recommendedName>
        <fullName evidence="3">Molybdate-anion transporter</fullName>
    </recommendedName>
    <alternativeName>
        <fullName evidence="10">Major facilitator superfamily domain-containing protein 5</fullName>
    </alternativeName>
    <alternativeName>
        <fullName evidence="11">Molybdate transporter 2 homolog</fullName>
    </alternativeName>
</protein>
<feature type="transmembrane region" description="Helical" evidence="12">
    <location>
        <begin position="279"/>
        <end position="303"/>
    </location>
</feature>
<evidence type="ECO:0000256" key="6">
    <source>
        <dbReference type="ARBA" id="ARBA00022692"/>
    </source>
</evidence>
<feature type="transmembrane region" description="Helical" evidence="12">
    <location>
        <begin position="448"/>
        <end position="466"/>
    </location>
</feature>
<feature type="transmembrane region" description="Helical" evidence="12">
    <location>
        <begin position="360"/>
        <end position="378"/>
    </location>
</feature>
<evidence type="ECO:0000256" key="10">
    <source>
        <dbReference type="ARBA" id="ARBA00030646"/>
    </source>
</evidence>
<evidence type="ECO:0000256" key="5">
    <source>
        <dbReference type="ARBA" id="ARBA00022475"/>
    </source>
</evidence>
<name>A0ABR3XL01_9PEZI</name>
<accession>A0ABR3XL01</accession>
<proteinExistence type="predicted"/>
<dbReference type="PANTHER" id="PTHR23516">
    <property type="entry name" value="SAM (S-ADENOSYL METHIONINE) TRANSPORTER"/>
    <property type="match status" value="1"/>
</dbReference>
<feature type="transmembrane region" description="Helical" evidence="12">
    <location>
        <begin position="150"/>
        <end position="174"/>
    </location>
</feature>
<gene>
    <name evidence="13" type="ORF">VTK73DRAFT_9344</name>
</gene>
<comment type="subcellular location">
    <subcellularLocation>
        <location evidence="2">Cell membrane</location>
        <topology evidence="2">Multi-pass membrane protein</topology>
    </subcellularLocation>
</comment>
<evidence type="ECO:0000313" key="14">
    <source>
        <dbReference type="Proteomes" id="UP001586593"/>
    </source>
</evidence>
<keyword evidence="14" id="KW-1185">Reference proteome</keyword>
<sequence>MSFYQINLAIFTACNAGLLCQQYRRDRQLPKTVEEALEATPTHIEETGTSPSSSRRDVRKFVNDFFPVYAFAVAADWLQGPYIYAIYRYEKDLSEKMVAALYAAGFVAGAVSASFAGRLADRYGRRLACLVYCGVYTVTCLTMLSNNLVVLLAGRVAGGVATTLLFSVFEAWMITEYHHRGLDEDTDVPGPALRLSSVFGYMTTLSCVVAIVSGIIGDALVASLGGRIWPFMASISCCAIAACLIATSWDENYGAKSVGGNALEDIRSGTAAIAEDKRILALGVASCFFEGAMYLFIFFWSAALKSARAHSSSSPWAIAAADEDLPYGLVFSSFMCAMMAGSSLFSALTPVHTQESAAHVLTTAILVASACLGGAAVLTDERVLFWTLCAVEAAIGLYFPSMSFLKSEIVEDGVRGRVYSILRCPLNAFVVLVHSLDEEGDDHRSQVFLALAALLLSAFVIIRLNFKTAPSFDH</sequence>
<dbReference type="Proteomes" id="UP001586593">
    <property type="component" value="Unassembled WGS sequence"/>
</dbReference>
<evidence type="ECO:0000256" key="8">
    <source>
        <dbReference type="ARBA" id="ARBA00023065"/>
    </source>
</evidence>
<dbReference type="PANTHER" id="PTHR23516:SF1">
    <property type="entry name" value="MOLYBDATE-ANION TRANSPORTER"/>
    <property type="match status" value="1"/>
</dbReference>
<dbReference type="InterPro" id="IPR036259">
    <property type="entry name" value="MFS_trans_sf"/>
</dbReference>